<dbReference type="GO" id="GO:0004930">
    <property type="term" value="F:G protein-coupled receptor activity"/>
    <property type="evidence" value="ECO:0007669"/>
    <property type="project" value="UniProtKB-KW"/>
</dbReference>
<dbReference type="PROSITE" id="PS00237">
    <property type="entry name" value="G_PROTEIN_RECEP_F1_1"/>
    <property type="match status" value="1"/>
</dbReference>
<proteinExistence type="inferred from homology"/>
<dbReference type="InterPro" id="IPR017452">
    <property type="entry name" value="GPCR_Rhodpsn_7TM"/>
</dbReference>
<name>A0A7M5WUV3_9CNID</name>
<evidence type="ECO:0000256" key="10">
    <source>
        <dbReference type="SAM" id="Phobius"/>
    </source>
</evidence>
<keyword evidence="4 10" id="KW-1133">Transmembrane helix</keyword>
<dbReference type="GeneID" id="136816257"/>
<evidence type="ECO:0000256" key="6">
    <source>
        <dbReference type="ARBA" id="ARBA00023136"/>
    </source>
</evidence>
<comment type="similarity">
    <text evidence="9">Belongs to the G-protein coupled receptor 1 family.</text>
</comment>
<dbReference type="CDD" id="cd00637">
    <property type="entry name" value="7tm_classA_rhodopsin-like"/>
    <property type="match status" value="1"/>
</dbReference>
<dbReference type="Proteomes" id="UP000594262">
    <property type="component" value="Unplaced"/>
</dbReference>
<evidence type="ECO:0000256" key="2">
    <source>
        <dbReference type="ARBA" id="ARBA00022475"/>
    </source>
</evidence>
<feature type="transmembrane region" description="Helical" evidence="10">
    <location>
        <begin position="51"/>
        <end position="70"/>
    </location>
</feature>
<feature type="transmembrane region" description="Helical" evidence="10">
    <location>
        <begin position="90"/>
        <end position="109"/>
    </location>
</feature>
<dbReference type="RefSeq" id="XP_066928686.1">
    <property type="nucleotide sequence ID" value="XM_067072585.1"/>
</dbReference>
<feature type="domain" description="G-protein coupled receptors family 1 profile" evidence="11">
    <location>
        <begin position="31"/>
        <end position="310"/>
    </location>
</feature>
<keyword evidence="6 10" id="KW-0472">Membrane</keyword>
<accession>A0A7M5WUV3</accession>
<evidence type="ECO:0000256" key="5">
    <source>
        <dbReference type="ARBA" id="ARBA00023040"/>
    </source>
</evidence>
<evidence type="ECO:0000256" key="8">
    <source>
        <dbReference type="ARBA" id="ARBA00023224"/>
    </source>
</evidence>
<feature type="transmembrane region" description="Helical" evidence="10">
    <location>
        <begin position="291"/>
        <end position="312"/>
    </location>
</feature>
<keyword evidence="13" id="KW-1185">Reference proteome</keyword>
<keyword evidence="3 9" id="KW-0812">Transmembrane</keyword>
<dbReference type="EnsemblMetazoa" id="CLYHEMT013272.1">
    <property type="protein sequence ID" value="CLYHEMP013272.1"/>
    <property type="gene ID" value="CLYHEMG013272"/>
</dbReference>
<evidence type="ECO:0000256" key="1">
    <source>
        <dbReference type="ARBA" id="ARBA00004651"/>
    </source>
</evidence>
<evidence type="ECO:0000313" key="12">
    <source>
        <dbReference type="EnsemblMetazoa" id="CLYHEMP013272.1"/>
    </source>
</evidence>
<dbReference type="Gene3D" id="1.20.1070.10">
    <property type="entry name" value="Rhodopsin 7-helix transmembrane proteins"/>
    <property type="match status" value="1"/>
</dbReference>
<organism evidence="12 13">
    <name type="scientific">Clytia hemisphaerica</name>
    <dbReference type="NCBI Taxonomy" id="252671"/>
    <lineage>
        <taxon>Eukaryota</taxon>
        <taxon>Metazoa</taxon>
        <taxon>Cnidaria</taxon>
        <taxon>Hydrozoa</taxon>
        <taxon>Hydroidolina</taxon>
        <taxon>Leptothecata</taxon>
        <taxon>Obeliida</taxon>
        <taxon>Clytiidae</taxon>
        <taxon>Clytia</taxon>
    </lineage>
</organism>
<dbReference type="GO" id="GO:0005886">
    <property type="term" value="C:plasma membrane"/>
    <property type="evidence" value="ECO:0007669"/>
    <property type="project" value="UniProtKB-SubCell"/>
</dbReference>
<keyword evidence="2" id="KW-1003">Cell membrane</keyword>
<reference evidence="12" key="1">
    <citation type="submission" date="2021-01" db="UniProtKB">
        <authorList>
            <consortium name="EnsemblMetazoa"/>
        </authorList>
    </citation>
    <scope>IDENTIFICATION</scope>
</reference>
<dbReference type="PRINTS" id="PR00237">
    <property type="entry name" value="GPCRRHODOPSN"/>
</dbReference>
<evidence type="ECO:0000313" key="13">
    <source>
        <dbReference type="Proteomes" id="UP000594262"/>
    </source>
</evidence>
<feature type="transmembrane region" description="Helical" evidence="10">
    <location>
        <begin position="155"/>
        <end position="177"/>
    </location>
</feature>
<keyword evidence="8 9" id="KW-0807">Transducer</keyword>
<dbReference type="Pfam" id="PF00001">
    <property type="entry name" value="7tm_1"/>
    <property type="match status" value="2"/>
</dbReference>
<comment type="subcellular location">
    <subcellularLocation>
        <location evidence="1">Cell membrane</location>
        <topology evidence="1">Multi-pass membrane protein</topology>
    </subcellularLocation>
</comment>
<keyword evidence="5 9" id="KW-0297">G-protein coupled receptor</keyword>
<evidence type="ECO:0000256" key="9">
    <source>
        <dbReference type="RuleBase" id="RU000688"/>
    </source>
</evidence>
<evidence type="ECO:0000256" key="7">
    <source>
        <dbReference type="ARBA" id="ARBA00023170"/>
    </source>
</evidence>
<evidence type="ECO:0000256" key="4">
    <source>
        <dbReference type="ARBA" id="ARBA00022989"/>
    </source>
</evidence>
<dbReference type="OrthoDB" id="10044919at2759"/>
<dbReference type="SMART" id="SM01381">
    <property type="entry name" value="7TM_GPCR_Srsx"/>
    <property type="match status" value="1"/>
</dbReference>
<feature type="transmembrane region" description="Helical" evidence="10">
    <location>
        <begin position="130"/>
        <end position="149"/>
    </location>
</feature>
<sequence>MCNPRFSLLSEETFLVYGILFILCGIVAAVGNIIAFYILWMPDQRNKSNKILSSLAISDALTGLVVFPINAYQTLSPNARLSCSIDFARAYFALLMSGSSVLTLVVIALDRYILMTRYASYHFIMTERKIVIMLIACWLYPGLTPLLKYAGETPYLINMILIFFGPIILLIILYCLLIRLIYESRKKVIAHASKTTNIVETQDGRLEMAPSSSNLTEADIIDQPTKSKLSPTVSAVSASKKSSKRHMKLAKSVSVLLGCYLICLTPFNLWMILDMVNKASGRISSVHLQHLYMFGVFAGAANSCVNPFIYLSKQPGFRKRFRNILTQISNNVL</sequence>
<protein>
    <recommendedName>
        <fullName evidence="11">G-protein coupled receptors family 1 profile domain-containing protein</fullName>
    </recommendedName>
</protein>
<evidence type="ECO:0000259" key="11">
    <source>
        <dbReference type="PROSITE" id="PS50262"/>
    </source>
</evidence>
<feature type="transmembrane region" description="Helical" evidence="10">
    <location>
        <begin position="14"/>
        <end position="39"/>
    </location>
</feature>
<evidence type="ECO:0000256" key="3">
    <source>
        <dbReference type="ARBA" id="ARBA00022692"/>
    </source>
</evidence>
<feature type="transmembrane region" description="Helical" evidence="10">
    <location>
        <begin position="249"/>
        <end position="271"/>
    </location>
</feature>
<keyword evidence="7 9" id="KW-0675">Receptor</keyword>
<dbReference type="PANTHER" id="PTHR24248">
    <property type="entry name" value="ADRENERGIC RECEPTOR-RELATED G-PROTEIN COUPLED RECEPTOR"/>
    <property type="match status" value="1"/>
</dbReference>
<dbReference type="SUPFAM" id="SSF81321">
    <property type="entry name" value="Family A G protein-coupled receptor-like"/>
    <property type="match status" value="1"/>
</dbReference>
<dbReference type="AlphaFoldDB" id="A0A7M5WUV3"/>
<dbReference type="InterPro" id="IPR000276">
    <property type="entry name" value="GPCR_Rhodpsn"/>
</dbReference>
<dbReference type="PROSITE" id="PS50262">
    <property type="entry name" value="G_PROTEIN_RECEP_F1_2"/>
    <property type="match status" value="1"/>
</dbReference>